<keyword evidence="5 7" id="KW-0862">Zinc</keyword>
<dbReference type="RefSeq" id="WP_189476968.1">
    <property type="nucleotide sequence ID" value="NZ_BMYM01000001.1"/>
</dbReference>
<evidence type="ECO:0000313" key="10">
    <source>
        <dbReference type="EMBL" id="GHD32229.1"/>
    </source>
</evidence>
<dbReference type="GO" id="GO:0005829">
    <property type="term" value="C:cytosol"/>
    <property type="evidence" value="ECO:0007669"/>
    <property type="project" value="TreeGrafter"/>
</dbReference>
<dbReference type="GO" id="GO:0006508">
    <property type="term" value="P:proteolysis"/>
    <property type="evidence" value="ECO:0007669"/>
    <property type="project" value="UniProtKB-KW"/>
</dbReference>
<comment type="cofactor">
    <cofactor evidence="7">
        <name>Zn(2+)</name>
        <dbReference type="ChEBI" id="CHEBI:29105"/>
    </cofactor>
    <text evidence="7">Binds 1 zinc ion.</text>
</comment>
<reference evidence="10" key="1">
    <citation type="journal article" date="2014" name="Int. J. Syst. Evol. Microbiol.">
        <title>Complete genome sequence of Corynebacterium casei LMG S-19264T (=DSM 44701T), isolated from a smear-ripened cheese.</title>
        <authorList>
            <consortium name="US DOE Joint Genome Institute (JGI-PGF)"/>
            <person name="Walter F."/>
            <person name="Albersmeier A."/>
            <person name="Kalinowski J."/>
            <person name="Ruckert C."/>
        </authorList>
    </citation>
    <scope>NUCLEOTIDE SEQUENCE</scope>
    <source>
        <strain evidence="10">KCTC 23430</strain>
    </source>
</reference>
<evidence type="ECO:0000256" key="8">
    <source>
        <dbReference type="SAM" id="SignalP"/>
    </source>
</evidence>
<dbReference type="SUPFAM" id="SSF55486">
    <property type="entry name" value="Metalloproteases ('zincins'), catalytic domain"/>
    <property type="match status" value="1"/>
</dbReference>
<evidence type="ECO:0000256" key="6">
    <source>
        <dbReference type="ARBA" id="ARBA00023049"/>
    </source>
</evidence>
<dbReference type="InterPro" id="IPR045090">
    <property type="entry name" value="Pept_M3A_M3B"/>
</dbReference>
<keyword evidence="6 7" id="KW-0482">Metalloprotease</keyword>
<dbReference type="EMBL" id="BMYM01000001">
    <property type="protein sequence ID" value="GHD32229.1"/>
    <property type="molecule type" value="Genomic_DNA"/>
</dbReference>
<dbReference type="GO" id="GO:0004180">
    <property type="term" value="F:carboxypeptidase activity"/>
    <property type="evidence" value="ECO:0007669"/>
    <property type="project" value="UniProtKB-KW"/>
</dbReference>
<keyword evidence="4 7" id="KW-0378">Hydrolase</keyword>
<evidence type="ECO:0000256" key="7">
    <source>
        <dbReference type="RuleBase" id="RU003435"/>
    </source>
</evidence>
<evidence type="ECO:0000256" key="4">
    <source>
        <dbReference type="ARBA" id="ARBA00022801"/>
    </source>
</evidence>
<keyword evidence="3 7" id="KW-0479">Metal-binding</keyword>
<keyword evidence="11" id="KW-1185">Reference proteome</keyword>
<evidence type="ECO:0000313" key="11">
    <source>
        <dbReference type="Proteomes" id="UP000644693"/>
    </source>
</evidence>
<dbReference type="PANTHER" id="PTHR43660">
    <property type="entry name" value="DIPEPTIDYL CARBOXYPEPTIDASE"/>
    <property type="match status" value="1"/>
</dbReference>
<dbReference type="InterPro" id="IPR024079">
    <property type="entry name" value="MetalloPept_cat_dom_sf"/>
</dbReference>
<reference evidence="10" key="2">
    <citation type="submission" date="2020-09" db="EMBL/GenBank/DDBJ databases">
        <authorList>
            <person name="Sun Q."/>
            <person name="Kim S."/>
        </authorList>
    </citation>
    <scope>NUCLEOTIDE SEQUENCE</scope>
    <source>
        <strain evidence="10">KCTC 23430</strain>
    </source>
</reference>
<dbReference type="Proteomes" id="UP000644693">
    <property type="component" value="Unassembled WGS sequence"/>
</dbReference>
<evidence type="ECO:0000259" key="9">
    <source>
        <dbReference type="Pfam" id="PF01432"/>
    </source>
</evidence>
<dbReference type="PROSITE" id="PS51257">
    <property type="entry name" value="PROKAR_LIPOPROTEIN"/>
    <property type="match status" value="1"/>
</dbReference>
<evidence type="ECO:0000256" key="2">
    <source>
        <dbReference type="ARBA" id="ARBA00022670"/>
    </source>
</evidence>
<keyword evidence="10" id="KW-0121">Carboxypeptidase</keyword>
<feature type="domain" description="Peptidase M3A/M3B catalytic" evidence="9">
    <location>
        <begin position="281"/>
        <end position="727"/>
    </location>
</feature>
<keyword evidence="2 7" id="KW-0645">Protease</keyword>
<dbReference type="Gene3D" id="3.40.390.10">
    <property type="entry name" value="Collagenase (Catalytic Domain)"/>
    <property type="match status" value="1"/>
</dbReference>
<dbReference type="Gene3D" id="1.10.1370.10">
    <property type="entry name" value="Neurolysin, domain 3"/>
    <property type="match status" value="1"/>
</dbReference>
<organism evidence="10 11">
    <name type="scientific">Parahalioglobus pacificus</name>
    <dbReference type="NCBI Taxonomy" id="930806"/>
    <lineage>
        <taxon>Bacteria</taxon>
        <taxon>Pseudomonadati</taxon>
        <taxon>Pseudomonadota</taxon>
        <taxon>Gammaproteobacteria</taxon>
        <taxon>Cellvibrionales</taxon>
        <taxon>Halieaceae</taxon>
        <taxon>Parahalioglobus</taxon>
    </lineage>
</organism>
<comment type="similarity">
    <text evidence="1 7">Belongs to the peptidase M3 family.</text>
</comment>
<feature type="signal peptide" evidence="8">
    <location>
        <begin position="1"/>
        <end position="20"/>
    </location>
</feature>
<dbReference type="InterPro" id="IPR024077">
    <property type="entry name" value="Neurolysin/TOP_dom2"/>
</dbReference>
<dbReference type="GO" id="GO:0046872">
    <property type="term" value="F:metal ion binding"/>
    <property type="evidence" value="ECO:0007669"/>
    <property type="project" value="UniProtKB-UniRule"/>
</dbReference>
<dbReference type="PANTHER" id="PTHR43660:SF1">
    <property type="entry name" value="DIPEPTIDYL CARBOXYPEPTIDASE"/>
    <property type="match status" value="1"/>
</dbReference>
<feature type="chain" id="PRO_5037065469" evidence="8">
    <location>
        <begin position="21"/>
        <end position="737"/>
    </location>
</feature>
<dbReference type="InterPro" id="IPR001567">
    <property type="entry name" value="Pept_M3A_M3B_dom"/>
</dbReference>
<accession>A0A918XH70</accession>
<evidence type="ECO:0000256" key="1">
    <source>
        <dbReference type="ARBA" id="ARBA00006040"/>
    </source>
</evidence>
<gene>
    <name evidence="10" type="ORF">GCM10007053_16110</name>
</gene>
<dbReference type="AlphaFoldDB" id="A0A918XH70"/>
<evidence type="ECO:0000256" key="3">
    <source>
        <dbReference type="ARBA" id="ARBA00022723"/>
    </source>
</evidence>
<keyword evidence="8" id="KW-0732">Signal</keyword>
<proteinExistence type="inferred from homology"/>
<evidence type="ECO:0000256" key="5">
    <source>
        <dbReference type="ARBA" id="ARBA00022833"/>
    </source>
</evidence>
<dbReference type="CDD" id="cd06456">
    <property type="entry name" value="M3A_DCP"/>
    <property type="match status" value="1"/>
</dbReference>
<protein>
    <submittedName>
        <fullName evidence="10">Dipeptidyl carboxypeptidase II</fullName>
    </submittedName>
</protein>
<dbReference type="Pfam" id="PF01432">
    <property type="entry name" value="Peptidase_M3"/>
    <property type="match status" value="1"/>
</dbReference>
<comment type="caution">
    <text evidence="10">The sequence shown here is derived from an EMBL/GenBank/DDBJ whole genome shotgun (WGS) entry which is preliminary data.</text>
</comment>
<dbReference type="InterPro" id="IPR034005">
    <property type="entry name" value="M3A_DCP"/>
</dbReference>
<name>A0A918XH70_9GAMM</name>
<dbReference type="GO" id="GO:0004222">
    <property type="term" value="F:metalloendopeptidase activity"/>
    <property type="evidence" value="ECO:0007669"/>
    <property type="project" value="InterPro"/>
</dbReference>
<sequence>MKLKTLSVAVLAAAALVACRGDQTETAADDVATAETAPAAVEAADTPAADDVVVTDAELAGNPFMQEWDTPFGVPPFAEISDDHFLPAFKKGVLELREEIAVIVDNPDAPTFENTILALETSGDLIVRVGRVFGPLAGTELNAKKRELQTVIYPLWTRESDKITLNDTLWQRVKTVYQQRDTLDLGEQEARLLELTHRDFVREGAALDAETKAKVAAINEELSGLTTRFAQNLLTATKAFTIEITDEADTAGLADVFKASIWDDEKKAWIITLDRSVYETFMTQSENRELREQAFNGYRNRASDGETDNGPLAIKIAQLRAERAALLGYDSHAQYVLEYNMARTPKGAEDFLLRVWRPGLERAKQERADMQAMVGDEFAIAGHDWWHYSEKVRAERYNLDVNELKPYFDLDAVTQGAFEMAERLFGITFTKIDAPTWNEVVTAYEVKEADGAHLGVFYFDMYARDSKRGGAWMNSFRGGSNIGGNSIRPVVTNNMNLTRPPEGEPTLLRFNEVETLFHEFGHGLHGVMTKIDYPTFSGVDGPRDYTEFPAQILEHWASQPMMLDMYAKHYETGEVIPGALVERMLDAANHNQGFRTTEFIAASLLDLRWHMLSAEEAAQITDAREFEKQVLTEYGLIEEIEPRYRSRYFSHVFAGGYSAGYYAYLWSEILDADGFNAFLEAEDIFDPTVAGRLKKWIYEAGGLMEADELYRNFRGSDPSIEPLLEGRGFDTATASDS</sequence>
<dbReference type="FunFam" id="3.40.390.10:FF:000009">
    <property type="entry name" value="Oligopeptidase A"/>
    <property type="match status" value="1"/>
</dbReference>